<dbReference type="Proteomes" id="UP000093928">
    <property type="component" value="Unassembled WGS sequence"/>
</dbReference>
<evidence type="ECO:0000259" key="1">
    <source>
        <dbReference type="Pfam" id="PF13449"/>
    </source>
</evidence>
<sequence>TGTDEFDVTVSRAVKVYSEDQLPLATIGGVGIKASAHGSAIAAVPGSSDEIYGLTDRGPNVDGRAPNEKVLPLPDFHPHIAKLKLANGVATVDRTIMLQAPDGHPLDGLVDPHASTGETQIDLNGTPLPPSDYGIDPEGLVATPDQNFWVSDEYGPYIIHFDANGKELERLSPFDGSLPHELSLRTPNQGLEGLTITPDGNTLVAVMQSALQTPGLTGPAKSVPIARIITIDLVNRNIVHEYLYPLANPQDSGVGVSDITALSATTFLIDERNTKSPPENNTKIYLADVAEATDVGPRSTLPGATYDPDAGGLLVNRMPIETLVGVSTDADALGKLKAAGITAARKTLQLDVGALLRSLSAKGDFYGHDKIEGLITPDGGKTLILANDSDFGLGGLASATPPLRLKPKTLPNGAQDSGEILYVDTDQLPAKTETLRILVKVG</sequence>
<organism evidence="2 3">
    <name type="scientific">Mycobacterium asiaticum</name>
    <dbReference type="NCBI Taxonomy" id="1790"/>
    <lineage>
        <taxon>Bacteria</taxon>
        <taxon>Bacillati</taxon>
        <taxon>Actinomycetota</taxon>
        <taxon>Actinomycetes</taxon>
        <taxon>Mycobacteriales</taxon>
        <taxon>Mycobacteriaceae</taxon>
        <taxon>Mycobacterium</taxon>
    </lineage>
</organism>
<feature type="domain" description="Phytase-like" evidence="1">
    <location>
        <begin position="39"/>
        <end position="391"/>
    </location>
</feature>
<dbReference type="PANTHER" id="PTHR37957:SF1">
    <property type="entry name" value="PHYTASE-LIKE DOMAIN-CONTAINING PROTEIN"/>
    <property type="match status" value="1"/>
</dbReference>
<dbReference type="Pfam" id="PF13449">
    <property type="entry name" value="Phytase-like"/>
    <property type="match status" value="1"/>
</dbReference>
<evidence type="ECO:0000313" key="3">
    <source>
        <dbReference type="Proteomes" id="UP000093928"/>
    </source>
</evidence>
<accession>A0A1A3NSU8</accession>
<evidence type="ECO:0000313" key="2">
    <source>
        <dbReference type="EMBL" id="OBK25103.1"/>
    </source>
</evidence>
<dbReference type="SUPFAM" id="SSF63829">
    <property type="entry name" value="Calcium-dependent phosphotriesterase"/>
    <property type="match status" value="1"/>
</dbReference>
<reference evidence="2 3" key="1">
    <citation type="submission" date="2016-06" db="EMBL/GenBank/DDBJ databases">
        <authorList>
            <person name="Kjaerup R.B."/>
            <person name="Dalgaard T.S."/>
            <person name="Juul-Madsen H.R."/>
        </authorList>
    </citation>
    <scope>NUCLEOTIDE SEQUENCE [LARGE SCALE GENOMIC DNA]</scope>
    <source>
        <strain evidence="2 3">1165133.8</strain>
    </source>
</reference>
<dbReference type="RefSeq" id="WP_065144932.1">
    <property type="nucleotide sequence ID" value="NZ_LZLS01000145.1"/>
</dbReference>
<dbReference type="PANTHER" id="PTHR37957">
    <property type="entry name" value="BLR7070 PROTEIN"/>
    <property type="match status" value="1"/>
</dbReference>
<dbReference type="AlphaFoldDB" id="A0A1A3NSU8"/>
<comment type="caution">
    <text evidence="2">The sequence shown here is derived from an EMBL/GenBank/DDBJ whole genome shotgun (WGS) entry which is preliminary data.</text>
</comment>
<protein>
    <submittedName>
        <fullName evidence="2">3-phytase</fullName>
    </submittedName>
</protein>
<dbReference type="OrthoDB" id="9758957at2"/>
<dbReference type="EMBL" id="LZLS01000145">
    <property type="protein sequence ID" value="OBK25103.1"/>
    <property type="molecule type" value="Genomic_DNA"/>
</dbReference>
<gene>
    <name evidence="2" type="ORF">A5634_02140</name>
</gene>
<dbReference type="InterPro" id="IPR027372">
    <property type="entry name" value="Phytase-like_dom"/>
</dbReference>
<name>A0A1A3NSU8_MYCAS</name>
<proteinExistence type="predicted"/>
<feature type="non-terminal residue" evidence="2">
    <location>
        <position position="1"/>
    </location>
</feature>